<name>A0ACC2JBL6_9PEZI</name>
<sequence length="176" mass="19847">MSLTRAPSTVLEDVKLDMMVGDYVGKAIQGQVRRSQFRIEAPCWYDEQLAVAPAFSNGELFEAQFFGNGILPRKLYLSRKRRIQRLRKSKNFEDMSDQGGVKVFFSRVPKEKGLQEYRKCMETGAKPAPQYTYSVEDFPTLSSNHTSSIPNTQRNAKPASAKAYSSFANAASRRSS</sequence>
<protein>
    <submittedName>
        <fullName evidence="1">Uncharacterized protein</fullName>
    </submittedName>
</protein>
<keyword evidence="2" id="KW-1185">Reference proteome</keyword>
<evidence type="ECO:0000313" key="1">
    <source>
        <dbReference type="EMBL" id="KAJ8124677.1"/>
    </source>
</evidence>
<dbReference type="Proteomes" id="UP001153332">
    <property type="component" value="Unassembled WGS sequence"/>
</dbReference>
<gene>
    <name evidence="1" type="ORF">O1611_g8963</name>
</gene>
<comment type="caution">
    <text evidence="1">The sequence shown here is derived from an EMBL/GenBank/DDBJ whole genome shotgun (WGS) entry which is preliminary data.</text>
</comment>
<reference evidence="1" key="1">
    <citation type="submission" date="2022-12" db="EMBL/GenBank/DDBJ databases">
        <title>Genome Sequence of Lasiodiplodia mahajangana.</title>
        <authorList>
            <person name="Buettner E."/>
        </authorList>
    </citation>
    <scope>NUCLEOTIDE SEQUENCE</scope>
    <source>
        <strain evidence="1">VT137</strain>
    </source>
</reference>
<dbReference type="EMBL" id="JAPUUL010002850">
    <property type="protein sequence ID" value="KAJ8124677.1"/>
    <property type="molecule type" value="Genomic_DNA"/>
</dbReference>
<accession>A0ACC2JBL6</accession>
<organism evidence="1 2">
    <name type="scientific">Lasiodiplodia mahajangana</name>
    <dbReference type="NCBI Taxonomy" id="1108764"/>
    <lineage>
        <taxon>Eukaryota</taxon>
        <taxon>Fungi</taxon>
        <taxon>Dikarya</taxon>
        <taxon>Ascomycota</taxon>
        <taxon>Pezizomycotina</taxon>
        <taxon>Dothideomycetes</taxon>
        <taxon>Dothideomycetes incertae sedis</taxon>
        <taxon>Botryosphaeriales</taxon>
        <taxon>Botryosphaeriaceae</taxon>
        <taxon>Lasiodiplodia</taxon>
    </lineage>
</organism>
<proteinExistence type="predicted"/>
<evidence type="ECO:0000313" key="2">
    <source>
        <dbReference type="Proteomes" id="UP001153332"/>
    </source>
</evidence>